<evidence type="ECO:0000259" key="2">
    <source>
        <dbReference type="PROSITE" id="PS51109"/>
    </source>
</evidence>
<gene>
    <name evidence="4" type="ORF">AHA02nite_04220</name>
</gene>
<dbReference type="OrthoDB" id="9805070at2"/>
<keyword evidence="5" id="KW-1185">Reference proteome</keyword>
<dbReference type="InterPro" id="IPR011055">
    <property type="entry name" value="Dup_hybrid_motif"/>
</dbReference>
<dbReference type="EMBL" id="BJYA01000001">
    <property type="protein sequence ID" value="GEN44646.1"/>
    <property type="molecule type" value="Genomic_DNA"/>
</dbReference>
<dbReference type="InterPro" id="IPR018392">
    <property type="entry name" value="LysM"/>
</dbReference>
<keyword evidence="1" id="KW-0732">Signal</keyword>
<dbReference type="InterPro" id="IPR050570">
    <property type="entry name" value="Cell_wall_metabolism_enzyme"/>
</dbReference>
<dbReference type="GO" id="GO:0004222">
    <property type="term" value="F:metalloendopeptidase activity"/>
    <property type="evidence" value="ECO:0007669"/>
    <property type="project" value="TreeGrafter"/>
</dbReference>
<dbReference type="AlphaFoldDB" id="A0A511W0R2"/>
<evidence type="ECO:0000259" key="3">
    <source>
        <dbReference type="PROSITE" id="PS51782"/>
    </source>
</evidence>
<dbReference type="Gene3D" id="2.20.230.10">
    <property type="entry name" value="Resuscitation-promoting factor rpfb"/>
    <property type="match status" value="1"/>
</dbReference>
<dbReference type="PROSITE" id="PS51782">
    <property type="entry name" value="LYSM"/>
    <property type="match status" value="1"/>
</dbReference>
<reference evidence="4 5" key="1">
    <citation type="submission" date="2019-07" db="EMBL/GenBank/DDBJ databases">
        <title>Whole genome shotgun sequence of Alkalibacillus haloalkaliphilus NBRC 103110.</title>
        <authorList>
            <person name="Hosoyama A."/>
            <person name="Uohara A."/>
            <person name="Ohji S."/>
            <person name="Ichikawa N."/>
        </authorList>
    </citation>
    <scope>NUCLEOTIDE SEQUENCE [LARGE SCALE GENOMIC DNA]</scope>
    <source>
        <strain evidence="4 5">NBRC 103110</strain>
    </source>
</reference>
<dbReference type="Gene3D" id="3.10.350.10">
    <property type="entry name" value="LysM domain"/>
    <property type="match status" value="1"/>
</dbReference>
<dbReference type="InterPro" id="IPR016047">
    <property type="entry name" value="M23ase_b-sheet_dom"/>
</dbReference>
<dbReference type="RefSeq" id="WP_146813889.1">
    <property type="nucleotide sequence ID" value="NZ_BJYA01000001.1"/>
</dbReference>
<dbReference type="PANTHER" id="PTHR21666:SF270">
    <property type="entry name" value="MUREIN HYDROLASE ACTIVATOR ENVC"/>
    <property type="match status" value="1"/>
</dbReference>
<sequence>MFDLKEVITGSVNKTKNILKKSIAKKITITSIVGATLVLGTAYADSGGEHLSNVYHVYVDDELIGTVADEEDIQQYINEWAEEEQEKEGDGVTLVPSQEVEFIEEFVFSANTDQEEVVDALEEQLTFDAAAIELRANDEIIGYVKNLDEANQAVNQVISQYLPDGVDEEISLLEEELEEMIGHSAELVDLLPQNMFQTGNINSTLEEEDGLHYQQTIELDGSTVLDVGFTENVTFSEVAVDSSKLLNVDQLAKMIERGTMTQQIHEIQDNEALSTVASDYDLSVDELIEINPDVEEDSVIRVGDELNVTGLSSLIEVSYTETITEEESIEYETITEQTDSLYEGESEVEQSGSDGLKELKYEVTMNNGEELERNLVEEEVIEEPRDEIIKEGTKVISSRGTGDFAWPAVGGSVTSTYGPRWGSHHDGIDIAGVSDRSILAADNGVVVEAGYHSGGHGNRVIIDHNNGYRTLYAHLSSIDVNVGETVKQGSTIGQMGTTGRSTGIHLHFEVEKNGQTVDPGPYIR</sequence>
<dbReference type="PROSITE" id="PS51109">
    <property type="entry name" value="G5"/>
    <property type="match status" value="1"/>
</dbReference>
<evidence type="ECO:0000313" key="4">
    <source>
        <dbReference type="EMBL" id="GEN44646.1"/>
    </source>
</evidence>
<dbReference type="Pfam" id="PF01551">
    <property type="entry name" value="Peptidase_M23"/>
    <property type="match status" value="1"/>
</dbReference>
<dbReference type="SMART" id="SM01208">
    <property type="entry name" value="G5"/>
    <property type="match status" value="1"/>
</dbReference>
<dbReference type="Proteomes" id="UP000321440">
    <property type="component" value="Unassembled WGS sequence"/>
</dbReference>
<dbReference type="InterPro" id="IPR036779">
    <property type="entry name" value="LysM_dom_sf"/>
</dbReference>
<proteinExistence type="predicted"/>
<organism evidence="4 5">
    <name type="scientific">Alkalibacillus haloalkaliphilus</name>
    <dbReference type="NCBI Taxonomy" id="94136"/>
    <lineage>
        <taxon>Bacteria</taxon>
        <taxon>Bacillati</taxon>
        <taxon>Bacillota</taxon>
        <taxon>Bacilli</taxon>
        <taxon>Bacillales</taxon>
        <taxon>Bacillaceae</taxon>
        <taxon>Alkalibacillus</taxon>
    </lineage>
</organism>
<comment type="caution">
    <text evidence="4">The sequence shown here is derived from an EMBL/GenBank/DDBJ whole genome shotgun (WGS) entry which is preliminary data.</text>
</comment>
<evidence type="ECO:0000256" key="1">
    <source>
        <dbReference type="ARBA" id="ARBA00022729"/>
    </source>
</evidence>
<feature type="domain" description="LysM" evidence="3">
    <location>
        <begin position="263"/>
        <end position="308"/>
    </location>
</feature>
<dbReference type="PANTHER" id="PTHR21666">
    <property type="entry name" value="PEPTIDASE-RELATED"/>
    <property type="match status" value="1"/>
</dbReference>
<dbReference type="Pfam" id="PF01476">
    <property type="entry name" value="LysM"/>
    <property type="match status" value="1"/>
</dbReference>
<accession>A0A511W0R2</accession>
<feature type="domain" description="G5" evidence="2">
    <location>
        <begin position="315"/>
        <end position="395"/>
    </location>
</feature>
<name>A0A511W0R2_9BACI</name>
<dbReference type="Pfam" id="PF07501">
    <property type="entry name" value="G5"/>
    <property type="match status" value="1"/>
</dbReference>
<dbReference type="Gene3D" id="2.70.70.10">
    <property type="entry name" value="Glucose Permease (Domain IIA)"/>
    <property type="match status" value="1"/>
</dbReference>
<dbReference type="SUPFAM" id="SSF54106">
    <property type="entry name" value="LysM domain"/>
    <property type="match status" value="1"/>
</dbReference>
<evidence type="ECO:0000313" key="5">
    <source>
        <dbReference type="Proteomes" id="UP000321440"/>
    </source>
</evidence>
<dbReference type="InterPro" id="IPR011098">
    <property type="entry name" value="G5_dom"/>
</dbReference>
<dbReference type="CDD" id="cd12797">
    <property type="entry name" value="M23_peptidase"/>
    <property type="match status" value="1"/>
</dbReference>
<protein>
    <submittedName>
        <fullName evidence="4">Metalloendopeptidase</fullName>
    </submittedName>
</protein>
<dbReference type="SUPFAM" id="SSF51261">
    <property type="entry name" value="Duplicated hybrid motif"/>
    <property type="match status" value="1"/>
</dbReference>